<dbReference type="EMBL" id="JAMKFB020000020">
    <property type="protein sequence ID" value="KAL0164375.1"/>
    <property type="molecule type" value="Genomic_DNA"/>
</dbReference>
<feature type="non-terminal residue" evidence="2">
    <location>
        <position position="1"/>
    </location>
</feature>
<sequence length="55" mass="6084">TAWRRLTSSARTRATSSSWASSSYWPATRRRRQRSTGPCEMSTTAGSTCSTTLKP</sequence>
<name>A0ABD0NR82_CIRMR</name>
<evidence type="ECO:0000256" key="1">
    <source>
        <dbReference type="SAM" id="MobiDB-lite"/>
    </source>
</evidence>
<gene>
    <name evidence="2" type="ORF">M9458_040128</name>
</gene>
<organism evidence="2 3">
    <name type="scientific">Cirrhinus mrigala</name>
    <name type="common">Mrigala</name>
    <dbReference type="NCBI Taxonomy" id="683832"/>
    <lineage>
        <taxon>Eukaryota</taxon>
        <taxon>Metazoa</taxon>
        <taxon>Chordata</taxon>
        <taxon>Craniata</taxon>
        <taxon>Vertebrata</taxon>
        <taxon>Euteleostomi</taxon>
        <taxon>Actinopterygii</taxon>
        <taxon>Neopterygii</taxon>
        <taxon>Teleostei</taxon>
        <taxon>Ostariophysi</taxon>
        <taxon>Cypriniformes</taxon>
        <taxon>Cyprinidae</taxon>
        <taxon>Labeoninae</taxon>
        <taxon>Labeonini</taxon>
        <taxon>Cirrhinus</taxon>
    </lineage>
</organism>
<reference evidence="2 3" key="1">
    <citation type="submission" date="2024-05" db="EMBL/GenBank/DDBJ databases">
        <title>Genome sequencing and assembly of Indian major carp, Cirrhinus mrigala (Hamilton, 1822).</title>
        <authorList>
            <person name="Mohindra V."/>
            <person name="Chowdhury L.M."/>
            <person name="Lal K."/>
            <person name="Jena J.K."/>
        </authorList>
    </citation>
    <scope>NUCLEOTIDE SEQUENCE [LARGE SCALE GENOMIC DNA]</scope>
    <source>
        <strain evidence="2">CM1030</strain>
        <tissue evidence="2">Blood</tissue>
    </source>
</reference>
<feature type="compositionally biased region" description="Polar residues" evidence="1">
    <location>
        <begin position="41"/>
        <end position="55"/>
    </location>
</feature>
<feature type="non-terminal residue" evidence="2">
    <location>
        <position position="55"/>
    </location>
</feature>
<feature type="compositionally biased region" description="Low complexity" evidence="1">
    <location>
        <begin position="1"/>
        <end position="23"/>
    </location>
</feature>
<evidence type="ECO:0000313" key="2">
    <source>
        <dbReference type="EMBL" id="KAL0164375.1"/>
    </source>
</evidence>
<accession>A0ABD0NR82</accession>
<protein>
    <submittedName>
        <fullName evidence="2">Uncharacterized protein</fullName>
    </submittedName>
</protein>
<feature type="region of interest" description="Disordered" evidence="1">
    <location>
        <begin position="1"/>
        <end position="55"/>
    </location>
</feature>
<keyword evidence="3" id="KW-1185">Reference proteome</keyword>
<dbReference type="AlphaFoldDB" id="A0ABD0NR82"/>
<evidence type="ECO:0000313" key="3">
    <source>
        <dbReference type="Proteomes" id="UP001529510"/>
    </source>
</evidence>
<proteinExistence type="predicted"/>
<comment type="caution">
    <text evidence="2">The sequence shown here is derived from an EMBL/GenBank/DDBJ whole genome shotgun (WGS) entry which is preliminary data.</text>
</comment>
<dbReference type="Proteomes" id="UP001529510">
    <property type="component" value="Unassembled WGS sequence"/>
</dbReference>